<name>A0A1M6T2V7_9FIRM</name>
<dbReference type="OrthoDB" id="1683450at2"/>
<sequence length="76" mass="8382">MSEKSKGAPLRALALASSISIEIATATVLGFMAGRWLDNKFHTDPWLMLAGLLLGMVAGMWGVYHTLETFRKKDEE</sequence>
<evidence type="ECO:0000256" key="1">
    <source>
        <dbReference type="SAM" id="Phobius"/>
    </source>
</evidence>
<evidence type="ECO:0000313" key="3">
    <source>
        <dbReference type="Proteomes" id="UP000183997"/>
    </source>
</evidence>
<dbReference type="Proteomes" id="UP000183997">
    <property type="component" value="Unassembled WGS sequence"/>
</dbReference>
<proteinExistence type="predicted"/>
<evidence type="ECO:0000313" key="2">
    <source>
        <dbReference type="EMBL" id="SHK51315.1"/>
    </source>
</evidence>
<protein>
    <submittedName>
        <fullName evidence="2">Putative F0F1-ATPase subunit Ca2+/Mg2+ transporter</fullName>
    </submittedName>
</protein>
<feature type="transmembrane region" description="Helical" evidence="1">
    <location>
        <begin position="12"/>
        <end position="34"/>
    </location>
</feature>
<keyword evidence="1" id="KW-0812">Transmembrane</keyword>
<dbReference type="InterPro" id="IPR032820">
    <property type="entry name" value="ATPase_put"/>
</dbReference>
<dbReference type="AlphaFoldDB" id="A0A1M6T2V7"/>
<dbReference type="Pfam" id="PF09527">
    <property type="entry name" value="ATPase_gene1"/>
    <property type="match status" value="1"/>
</dbReference>
<reference evidence="3" key="1">
    <citation type="submission" date="2016-11" db="EMBL/GenBank/DDBJ databases">
        <authorList>
            <person name="Varghese N."/>
            <person name="Submissions S."/>
        </authorList>
    </citation>
    <scope>NUCLEOTIDE SEQUENCE [LARGE SCALE GENOMIC DNA]</scope>
    <source>
        <strain evidence="3">DSM 10349</strain>
    </source>
</reference>
<keyword evidence="1" id="KW-0472">Membrane</keyword>
<keyword evidence="1" id="KW-1133">Transmembrane helix</keyword>
<accession>A0A1M6T2V7</accession>
<dbReference type="EMBL" id="FRAR01000015">
    <property type="protein sequence ID" value="SHK51315.1"/>
    <property type="molecule type" value="Genomic_DNA"/>
</dbReference>
<dbReference type="STRING" id="1121421.SAMN02745123_02142"/>
<gene>
    <name evidence="2" type="ORF">SAMN02745123_02142</name>
</gene>
<dbReference type="RefSeq" id="WP_072914079.1">
    <property type="nucleotide sequence ID" value="NZ_FRAR01000015.1"/>
</dbReference>
<feature type="transmembrane region" description="Helical" evidence="1">
    <location>
        <begin position="46"/>
        <end position="64"/>
    </location>
</feature>
<organism evidence="2 3">
    <name type="scientific">Desulforamulus aeronauticus DSM 10349</name>
    <dbReference type="NCBI Taxonomy" id="1121421"/>
    <lineage>
        <taxon>Bacteria</taxon>
        <taxon>Bacillati</taxon>
        <taxon>Bacillota</taxon>
        <taxon>Clostridia</taxon>
        <taxon>Eubacteriales</taxon>
        <taxon>Peptococcaceae</taxon>
        <taxon>Desulforamulus</taxon>
    </lineage>
</organism>
<keyword evidence="3" id="KW-1185">Reference proteome</keyword>